<reference evidence="2 3" key="1">
    <citation type="submission" date="2020-04" db="EMBL/GenBank/DDBJ databases">
        <authorList>
            <person name="Yao Y."/>
            <person name="He Z."/>
        </authorList>
    </citation>
    <scope>NUCLEOTIDE SEQUENCE [LARGE SCALE GENOMIC DNA]</scope>
    <source>
        <strain evidence="2 3">CY-1</strain>
    </source>
</reference>
<dbReference type="Proteomes" id="UP000501367">
    <property type="component" value="Chromosome"/>
</dbReference>
<name>A0AAE6ZZS5_9PSED</name>
<accession>A0AAE6ZZS5</accession>
<dbReference type="RefSeq" id="WP_168758738.1">
    <property type="nucleotide sequence ID" value="NZ_CP051487.1"/>
</dbReference>
<proteinExistence type="predicted"/>
<dbReference type="EMBL" id="CP051487">
    <property type="protein sequence ID" value="QJC81039.1"/>
    <property type="molecule type" value="Genomic_DNA"/>
</dbReference>
<dbReference type="AlphaFoldDB" id="A0AAE6ZZS5"/>
<dbReference type="GeneID" id="72196488"/>
<sequence>MTDSPVTLQAVGQRPPARQPRIASYIEGDAKPEIGRFAITQGNQKQLCELSA</sequence>
<evidence type="ECO:0000313" key="2">
    <source>
        <dbReference type="EMBL" id="QJC81039.1"/>
    </source>
</evidence>
<protein>
    <submittedName>
        <fullName evidence="2">Uncharacterized protein</fullName>
    </submittedName>
</protein>
<evidence type="ECO:0000256" key="1">
    <source>
        <dbReference type="SAM" id="MobiDB-lite"/>
    </source>
</evidence>
<organism evidence="2 3">
    <name type="scientific">Pseudomonas umsongensis</name>
    <dbReference type="NCBI Taxonomy" id="198618"/>
    <lineage>
        <taxon>Bacteria</taxon>
        <taxon>Pseudomonadati</taxon>
        <taxon>Pseudomonadota</taxon>
        <taxon>Gammaproteobacteria</taxon>
        <taxon>Pseudomonadales</taxon>
        <taxon>Pseudomonadaceae</taxon>
        <taxon>Pseudomonas</taxon>
    </lineage>
</organism>
<dbReference type="KEGG" id="pum:HGP31_23000"/>
<evidence type="ECO:0000313" key="3">
    <source>
        <dbReference type="Proteomes" id="UP000501367"/>
    </source>
</evidence>
<feature type="region of interest" description="Disordered" evidence="1">
    <location>
        <begin position="1"/>
        <end position="20"/>
    </location>
</feature>
<gene>
    <name evidence="2" type="ORF">HGP31_23000</name>
</gene>